<evidence type="ECO:0000313" key="1">
    <source>
        <dbReference type="EMBL" id="WMV49486.1"/>
    </source>
</evidence>
<reference evidence="1" key="1">
    <citation type="submission" date="2023-08" db="EMBL/GenBank/DDBJ databases">
        <title>A de novo genome assembly of Solanum verrucosum Schlechtendal, a Mexican diploid species geographically isolated from the other diploid A-genome species in potato relatives.</title>
        <authorList>
            <person name="Hosaka K."/>
        </authorList>
    </citation>
    <scope>NUCLEOTIDE SEQUENCE</scope>
    <source>
        <tissue evidence="1">Young leaves</tissue>
    </source>
</reference>
<evidence type="ECO:0000313" key="2">
    <source>
        <dbReference type="Proteomes" id="UP001234989"/>
    </source>
</evidence>
<accession>A0AAF0ZS60</accession>
<sequence length="70" mass="7526">MVATVARDFSADWLMRILTGVDLVEAIPVIFDGRGVQMASRVAAIIHHFLGGIGNRISSAIFPSLQDDVS</sequence>
<keyword evidence="2" id="KW-1185">Reference proteome</keyword>
<dbReference type="AlphaFoldDB" id="A0AAF0ZS60"/>
<dbReference type="Proteomes" id="UP001234989">
    <property type="component" value="Chromosome 10"/>
</dbReference>
<proteinExistence type="predicted"/>
<gene>
    <name evidence="1" type="ORF">MTR67_042871</name>
</gene>
<organism evidence="1 2">
    <name type="scientific">Solanum verrucosum</name>
    <dbReference type="NCBI Taxonomy" id="315347"/>
    <lineage>
        <taxon>Eukaryota</taxon>
        <taxon>Viridiplantae</taxon>
        <taxon>Streptophyta</taxon>
        <taxon>Embryophyta</taxon>
        <taxon>Tracheophyta</taxon>
        <taxon>Spermatophyta</taxon>
        <taxon>Magnoliopsida</taxon>
        <taxon>eudicotyledons</taxon>
        <taxon>Gunneridae</taxon>
        <taxon>Pentapetalae</taxon>
        <taxon>asterids</taxon>
        <taxon>lamiids</taxon>
        <taxon>Solanales</taxon>
        <taxon>Solanaceae</taxon>
        <taxon>Solanoideae</taxon>
        <taxon>Solaneae</taxon>
        <taxon>Solanum</taxon>
    </lineage>
</organism>
<dbReference type="EMBL" id="CP133621">
    <property type="protein sequence ID" value="WMV49486.1"/>
    <property type="molecule type" value="Genomic_DNA"/>
</dbReference>
<protein>
    <submittedName>
        <fullName evidence="1">Uncharacterized protein</fullName>
    </submittedName>
</protein>
<name>A0AAF0ZS60_SOLVR</name>